<comment type="caution">
    <text evidence="1">The sequence shown here is derived from an EMBL/GenBank/DDBJ whole genome shotgun (WGS) entry which is preliminary data.</text>
</comment>
<dbReference type="AlphaFoldDB" id="A0AA39TXU6"/>
<dbReference type="EMBL" id="JAUESC010000001">
    <property type="protein sequence ID" value="KAK0608450.1"/>
    <property type="molecule type" value="Genomic_DNA"/>
</dbReference>
<organism evidence="1 2">
    <name type="scientific">Acer saccharum</name>
    <name type="common">Sugar maple</name>
    <dbReference type="NCBI Taxonomy" id="4024"/>
    <lineage>
        <taxon>Eukaryota</taxon>
        <taxon>Viridiplantae</taxon>
        <taxon>Streptophyta</taxon>
        <taxon>Embryophyta</taxon>
        <taxon>Tracheophyta</taxon>
        <taxon>Spermatophyta</taxon>
        <taxon>Magnoliopsida</taxon>
        <taxon>eudicotyledons</taxon>
        <taxon>Gunneridae</taxon>
        <taxon>Pentapetalae</taxon>
        <taxon>rosids</taxon>
        <taxon>malvids</taxon>
        <taxon>Sapindales</taxon>
        <taxon>Sapindaceae</taxon>
        <taxon>Hippocastanoideae</taxon>
        <taxon>Acereae</taxon>
        <taxon>Acer</taxon>
    </lineage>
</organism>
<dbReference type="Proteomes" id="UP001168877">
    <property type="component" value="Unassembled WGS sequence"/>
</dbReference>
<evidence type="ECO:0000313" key="2">
    <source>
        <dbReference type="Proteomes" id="UP001168877"/>
    </source>
</evidence>
<keyword evidence="2" id="KW-1185">Reference proteome</keyword>
<name>A0AA39TXU6_ACESA</name>
<gene>
    <name evidence="1" type="ORF">LWI29_030725</name>
</gene>
<reference evidence="1" key="1">
    <citation type="journal article" date="2022" name="Plant J.">
        <title>Strategies of tolerance reflected in two North American maple genomes.</title>
        <authorList>
            <person name="McEvoy S.L."/>
            <person name="Sezen U.U."/>
            <person name="Trouern-Trend A."/>
            <person name="McMahon S.M."/>
            <person name="Schaberg P.G."/>
            <person name="Yang J."/>
            <person name="Wegrzyn J.L."/>
            <person name="Swenson N.G."/>
        </authorList>
    </citation>
    <scope>NUCLEOTIDE SEQUENCE</scope>
    <source>
        <strain evidence="1">NS2018</strain>
    </source>
</reference>
<reference evidence="1" key="2">
    <citation type="submission" date="2023-06" db="EMBL/GenBank/DDBJ databases">
        <authorList>
            <person name="Swenson N.G."/>
            <person name="Wegrzyn J.L."/>
            <person name="Mcevoy S.L."/>
        </authorList>
    </citation>
    <scope>NUCLEOTIDE SEQUENCE</scope>
    <source>
        <strain evidence="1">NS2018</strain>
        <tissue evidence="1">Leaf</tissue>
    </source>
</reference>
<accession>A0AA39TXU6</accession>
<protein>
    <submittedName>
        <fullName evidence="1">Uncharacterized protein</fullName>
    </submittedName>
</protein>
<proteinExistence type="predicted"/>
<evidence type="ECO:0000313" key="1">
    <source>
        <dbReference type="EMBL" id="KAK0608450.1"/>
    </source>
</evidence>
<sequence length="117" mass="12842">MGNYPWHEATVTIAPSSWVCAFCSARIVPQHESADSPQPLSRDHFFWAAGLFQRQLSGISNPLLVPPMFLHEEVAALFMKVSLMSCNLIPLHGLLGLQSNVTASGVADVPFIFLYVT</sequence>